<name>A0A9D4TSC7_CHLVU</name>
<comment type="caution">
    <text evidence="2">The sequence shown here is derived from an EMBL/GenBank/DDBJ whole genome shotgun (WGS) entry which is preliminary data.</text>
</comment>
<dbReference type="EMBL" id="SIDB01000004">
    <property type="protein sequence ID" value="KAI3433407.1"/>
    <property type="molecule type" value="Genomic_DNA"/>
</dbReference>
<evidence type="ECO:0000256" key="1">
    <source>
        <dbReference type="SAM" id="MobiDB-lite"/>
    </source>
</evidence>
<feature type="compositionally biased region" description="Low complexity" evidence="1">
    <location>
        <begin position="391"/>
        <end position="409"/>
    </location>
</feature>
<dbReference type="AlphaFoldDB" id="A0A9D4TSC7"/>
<feature type="region of interest" description="Disordered" evidence="1">
    <location>
        <begin position="1"/>
        <end position="99"/>
    </location>
</feature>
<protein>
    <submittedName>
        <fullName evidence="2">Uncharacterized protein</fullName>
    </submittedName>
</protein>
<accession>A0A9D4TSC7</accession>
<gene>
    <name evidence="2" type="ORF">D9Q98_003223</name>
</gene>
<dbReference type="OrthoDB" id="10666563at2759"/>
<evidence type="ECO:0000313" key="3">
    <source>
        <dbReference type="Proteomes" id="UP001055712"/>
    </source>
</evidence>
<sequence>MLGSVEAASASPPAKRPRRSGRAITASAARSAGVVEQAASGDEPQTTGSRRRKRKRRRVIEPPPPQVDAPDPCDSMDGDQMGFEHSGKVQDEDEAEDEAAALSAAIAATTAAAAAAAPRLSVHQQAVRLLMQSTGVPRDRALLALEESKGETEPQDPYDWQELAQIWLAERADFEDERDLLAETMRVSLEEAERRRAAQKPLVECSADEISQAFATSDLLRRLAERRSLPSLLQPPLRKPLLSYLELEKKCKRWYDAAWHFFSATAEQLAAQLGCGEEGQQGAETGVSGTVGVPPLAGPSHTAAAAAAAAGEQPVDEDEAAVLAVTLECQREEIQAAVFAMPQGDGVGLPALFAAAVPEGAPQVVVVLESEDEEGAERQAAGGSGSRPPAQQQQQQVQQQRQLQQEQGG</sequence>
<proteinExistence type="predicted"/>
<reference evidence="2" key="1">
    <citation type="journal article" date="2019" name="Plant J.">
        <title>Chlorella vulgaris genome assembly and annotation reveals the molecular basis for metabolic acclimation to high light conditions.</title>
        <authorList>
            <person name="Cecchin M."/>
            <person name="Marcolungo L."/>
            <person name="Rossato M."/>
            <person name="Girolomoni L."/>
            <person name="Cosentino E."/>
            <person name="Cuine S."/>
            <person name="Li-Beisson Y."/>
            <person name="Delledonne M."/>
            <person name="Ballottari M."/>
        </authorList>
    </citation>
    <scope>NUCLEOTIDE SEQUENCE</scope>
    <source>
        <strain evidence="2">211/11P</strain>
    </source>
</reference>
<feature type="region of interest" description="Disordered" evidence="1">
    <location>
        <begin position="368"/>
        <end position="409"/>
    </location>
</feature>
<organism evidence="2 3">
    <name type="scientific">Chlorella vulgaris</name>
    <name type="common">Green alga</name>
    <dbReference type="NCBI Taxonomy" id="3077"/>
    <lineage>
        <taxon>Eukaryota</taxon>
        <taxon>Viridiplantae</taxon>
        <taxon>Chlorophyta</taxon>
        <taxon>core chlorophytes</taxon>
        <taxon>Trebouxiophyceae</taxon>
        <taxon>Chlorellales</taxon>
        <taxon>Chlorellaceae</taxon>
        <taxon>Chlorella clade</taxon>
        <taxon>Chlorella</taxon>
    </lineage>
</organism>
<keyword evidence="3" id="KW-1185">Reference proteome</keyword>
<dbReference type="Proteomes" id="UP001055712">
    <property type="component" value="Unassembled WGS sequence"/>
</dbReference>
<reference evidence="2" key="2">
    <citation type="submission" date="2020-11" db="EMBL/GenBank/DDBJ databases">
        <authorList>
            <person name="Cecchin M."/>
            <person name="Marcolungo L."/>
            <person name="Rossato M."/>
            <person name="Girolomoni L."/>
            <person name="Cosentino E."/>
            <person name="Cuine S."/>
            <person name="Li-Beisson Y."/>
            <person name="Delledonne M."/>
            <person name="Ballottari M."/>
        </authorList>
    </citation>
    <scope>NUCLEOTIDE SEQUENCE</scope>
    <source>
        <strain evidence="2">211/11P</strain>
        <tissue evidence="2">Whole cell</tissue>
    </source>
</reference>
<evidence type="ECO:0000313" key="2">
    <source>
        <dbReference type="EMBL" id="KAI3433407.1"/>
    </source>
</evidence>
<feature type="compositionally biased region" description="Basic residues" evidence="1">
    <location>
        <begin position="49"/>
        <end position="58"/>
    </location>
</feature>